<dbReference type="SUPFAM" id="SSF52540">
    <property type="entry name" value="P-loop containing nucleoside triphosphate hydrolases"/>
    <property type="match status" value="1"/>
</dbReference>
<accession>A0A1D8JKP3</accession>
<reference evidence="2 3" key="1">
    <citation type="submission" date="2016-09" db="EMBL/GenBank/DDBJ databases">
        <title>Complete genome sequence of the Lysinibacillus sphaericus LMG 22257, a specie of Bacillus with ureolytic activity that can effectively biodeposit calcium carbonate.</title>
        <authorList>
            <person name="Yan W."/>
        </authorList>
    </citation>
    <scope>NUCLEOTIDE SEQUENCE [LARGE SCALE GENOMIC DNA]</scope>
    <source>
        <strain evidence="2 3">LMG 22257</strain>
    </source>
</reference>
<dbReference type="GO" id="GO:0005525">
    <property type="term" value="F:GTP binding"/>
    <property type="evidence" value="ECO:0007669"/>
    <property type="project" value="InterPro"/>
</dbReference>
<evidence type="ECO:0000259" key="1">
    <source>
        <dbReference type="Pfam" id="PF03205"/>
    </source>
</evidence>
<dbReference type="PANTHER" id="PTHR40072:SF1">
    <property type="entry name" value="MOLYBDOPTERIN-GUANINE DINUCLEOTIDE BIOSYNTHESIS ADAPTER PROTEIN"/>
    <property type="match status" value="1"/>
</dbReference>
<dbReference type="Proteomes" id="UP000185746">
    <property type="component" value="Chromosome"/>
</dbReference>
<feature type="domain" description="Molybdopterin-guanine dinucleotide biosynthesis protein B (MobB)" evidence="1">
    <location>
        <begin position="4"/>
        <end position="122"/>
    </location>
</feature>
<dbReference type="InterPro" id="IPR052539">
    <property type="entry name" value="MGD_biosynthesis_adapter"/>
</dbReference>
<dbReference type="NCBIfam" id="TIGR00176">
    <property type="entry name" value="mobB"/>
    <property type="match status" value="1"/>
</dbReference>
<dbReference type="KEGG" id="surl:BI350_16305"/>
<dbReference type="GO" id="GO:0006777">
    <property type="term" value="P:Mo-molybdopterin cofactor biosynthetic process"/>
    <property type="evidence" value="ECO:0007669"/>
    <property type="project" value="InterPro"/>
</dbReference>
<keyword evidence="3" id="KW-1185">Reference proteome</keyword>
<dbReference type="InterPro" id="IPR004435">
    <property type="entry name" value="MobB_dom"/>
</dbReference>
<dbReference type="RefSeq" id="WP_245698357.1">
    <property type="nucleotide sequence ID" value="NZ_CP017560.1"/>
</dbReference>
<dbReference type="AlphaFoldDB" id="A0A1D8JKP3"/>
<dbReference type="Pfam" id="PF03205">
    <property type="entry name" value="MobB"/>
    <property type="match status" value="1"/>
</dbReference>
<dbReference type="InterPro" id="IPR027417">
    <property type="entry name" value="P-loop_NTPase"/>
</dbReference>
<dbReference type="PANTHER" id="PTHR40072">
    <property type="entry name" value="MOLYBDOPTERIN-GUANINE DINUCLEOTIDE BIOSYNTHESIS ADAPTER PROTEIN-RELATED"/>
    <property type="match status" value="1"/>
</dbReference>
<name>A0A1D8JKP3_9BACL</name>
<organism evidence="2 3">
    <name type="scientific">Sporosarcina ureilytica</name>
    <dbReference type="NCBI Taxonomy" id="298596"/>
    <lineage>
        <taxon>Bacteria</taxon>
        <taxon>Bacillati</taxon>
        <taxon>Bacillota</taxon>
        <taxon>Bacilli</taxon>
        <taxon>Bacillales</taxon>
        <taxon>Caryophanaceae</taxon>
        <taxon>Sporosarcina</taxon>
    </lineage>
</organism>
<evidence type="ECO:0000313" key="3">
    <source>
        <dbReference type="Proteomes" id="UP000185746"/>
    </source>
</evidence>
<protein>
    <submittedName>
        <fullName evidence="2">Molybdopterin-guanine dinucleotide biosynthesis protein B</fullName>
    </submittedName>
</protein>
<dbReference type="Gene3D" id="3.40.50.300">
    <property type="entry name" value="P-loop containing nucleotide triphosphate hydrolases"/>
    <property type="match status" value="1"/>
</dbReference>
<sequence length="165" mass="18499">MKTLHVVGFKNSGKTTLISRWVRLLKSEGMTVSVLKHHGHASLLNMPDENTDGMQFFKSGADLSLVAGAGTAQMLLNEEPSFAQLIDMATLNQPDVLLIEGYKNEQGCKVVLLRDDNDWQDLQQLSDIQFIIGHGKMELDVEVIDRSNEGQVDDWFLQWVKEDGL</sequence>
<dbReference type="EMBL" id="CP017560">
    <property type="protein sequence ID" value="AOV09288.1"/>
    <property type="molecule type" value="Genomic_DNA"/>
</dbReference>
<evidence type="ECO:0000313" key="2">
    <source>
        <dbReference type="EMBL" id="AOV09288.1"/>
    </source>
</evidence>
<gene>
    <name evidence="2" type="ORF">BI350_16305</name>
</gene>
<proteinExistence type="predicted"/>